<comment type="pathway">
    <text evidence="4">Lipid metabolism; fatty acid biosynthesis.</text>
</comment>
<dbReference type="NCBIfam" id="TIGR00531">
    <property type="entry name" value="BCCP"/>
    <property type="match status" value="1"/>
</dbReference>
<dbReference type="EMBL" id="CCEJ010000005">
    <property type="protein sequence ID" value="CDR34044.1"/>
    <property type="molecule type" value="Genomic_DNA"/>
</dbReference>
<keyword evidence="4" id="KW-0443">Lipid metabolism</keyword>
<dbReference type="Proteomes" id="UP000031552">
    <property type="component" value="Unassembled WGS sequence"/>
</dbReference>
<keyword evidence="3 4" id="KW-0092">Biotin</keyword>
<proteinExistence type="predicted"/>
<dbReference type="UniPathway" id="UPA00094"/>
<dbReference type="eggNOG" id="COG0511">
    <property type="taxonomic scope" value="Bacteria"/>
</dbReference>
<comment type="caution">
    <text evidence="6">The sequence shown here is derived from an EMBL/GenBank/DDBJ whole genome shotgun (WGS) entry which is preliminary data.</text>
</comment>
<dbReference type="GO" id="GO:0009317">
    <property type="term" value="C:acetyl-CoA carboxylase complex"/>
    <property type="evidence" value="ECO:0007669"/>
    <property type="project" value="InterPro"/>
</dbReference>
<keyword evidence="7" id="KW-1185">Reference proteome</keyword>
<keyword evidence="6" id="KW-0436">Ligase</keyword>
<organism evidence="6 7">
    <name type="scientific">Candidatus Criblamydia sequanensis CRIB-18</name>
    <dbReference type="NCBI Taxonomy" id="1437425"/>
    <lineage>
        <taxon>Bacteria</taxon>
        <taxon>Pseudomonadati</taxon>
        <taxon>Chlamydiota</taxon>
        <taxon>Chlamydiia</taxon>
        <taxon>Parachlamydiales</taxon>
        <taxon>Candidatus Criblamydiaceae</taxon>
        <taxon>Candidatus Criblamydia</taxon>
    </lineage>
</organism>
<dbReference type="GO" id="GO:0006633">
    <property type="term" value="P:fatty acid biosynthetic process"/>
    <property type="evidence" value="ECO:0007669"/>
    <property type="project" value="UniProtKB-UniPathway"/>
</dbReference>
<keyword evidence="4" id="KW-0275">Fatty acid biosynthesis</keyword>
<dbReference type="STRING" id="1437425.CSEC_1223"/>
<sequence length="175" mass="19696">MDLRQIKELMAAMERTGTKRLKIKEENYELDLERHDDKFPAELATIPDYLKAAENREDRIFSKQEMPFFKATGASQPPTTIRNGQENEAGDAIKQKKGEVVKSPMVGTYYLAPSPDDPPFVKVGDLIQSDSVVCIIEAMKVMNEIKAGIKGRIIEILVENGQPVEFGTPLFRIEP</sequence>
<evidence type="ECO:0000256" key="2">
    <source>
        <dbReference type="ARBA" id="ARBA00017562"/>
    </source>
</evidence>
<dbReference type="AlphaFoldDB" id="A0A090DZE9"/>
<dbReference type="PANTHER" id="PTHR45266">
    <property type="entry name" value="OXALOACETATE DECARBOXYLASE ALPHA CHAIN"/>
    <property type="match status" value="1"/>
</dbReference>
<dbReference type="PROSITE" id="PS50968">
    <property type="entry name" value="BIOTINYL_LIPOYL"/>
    <property type="match status" value="1"/>
</dbReference>
<dbReference type="OrthoDB" id="9807469at2"/>
<dbReference type="Gene3D" id="2.40.50.100">
    <property type="match status" value="1"/>
</dbReference>
<accession>A0A090DZE9</accession>
<name>A0A090DZE9_9BACT</name>
<dbReference type="PANTHER" id="PTHR45266:SF3">
    <property type="entry name" value="OXALOACETATE DECARBOXYLASE ALPHA CHAIN"/>
    <property type="match status" value="1"/>
</dbReference>
<dbReference type="InterPro" id="IPR011053">
    <property type="entry name" value="Single_hybrid_motif"/>
</dbReference>
<protein>
    <recommendedName>
        <fullName evidence="2 4">Biotin carboxyl carrier protein of acetyl-CoA carboxylase</fullName>
    </recommendedName>
</protein>
<gene>
    <name evidence="6" type="primary">accB</name>
    <name evidence="6" type="ORF">CSEC_1223</name>
</gene>
<reference evidence="6" key="2">
    <citation type="submission" date="2014-09" db="EMBL/GenBank/DDBJ databases">
        <title>Criblamydia sequanensis harbors a mega-plasmid encoding arsenite resistance.</title>
        <authorList>
            <person name="Bertelli C."/>
            <person name="Goesmann A."/>
            <person name="Greub G."/>
        </authorList>
    </citation>
    <scope>NUCLEOTIDE SEQUENCE [LARGE SCALE GENOMIC DNA]</scope>
    <source>
        <strain evidence="6">CRIB-18</strain>
    </source>
</reference>
<feature type="domain" description="Lipoyl-binding" evidence="5">
    <location>
        <begin position="98"/>
        <end position="174"/>
    </location>
</feature>
<dbReference type="CDD" id="cd06850">
    <property type="entry name" value="biotinyl_domain"/>
    <property type="match status" value="1"/>
</dbReference>
<evidence type="ECO:0000313" key="7">
    <source>
        <dbReference type="Proteomes" id="UP000031552"/>
    </source>
</evidence>
<dbReference type="GO" id="GO:0003989">
    <property type="term" value="F:acetyl-CoA carboxylase activity"/>
    <property type="evidence" value="ECO:0007669"/>
    <property type="project" value="InterPro"/>
</dbReference>
<dbReference type="SUPFAM" id="SSF51230">
    <property type="entry name" value="Single hybrid motif"/>
    <property type="match status" value="1"/>
</dbReference>
<dbReference type="InterPro" id="IPR001249">
    <property type="entry name" value="AcCoA_biotinCC"/>
</dbReference>
<evidence type="ECO:0000313" key="6">
    <source>
        <dbReference type="EMBL" id="CDR34044.1"/>
    </source>
</evidence>
<keyword evidence="4" id="KW-0444">Lipid biosynthesis</keyword>
<evidence type="ECO:0000256" key="1">
    <source>
        <dbReference type="ARBA" id="ARBA00003761"/>
    </source>
</evidence>
<reference evidence="6" key="1">
    <citation type="submission" date="2013-12" db="EMBL/GenBank/DDBJ databases">
        <authorList>
            <person name="Linke B."/>
        </authorList>
    </citation>
    <scope>NUCLEOTIDE SEQUENCE [LARGE SCALE GENOMIC DNA]</scope>
    <source>
        <strain evidence="6">CRIB-18</strain>
    </source>
</reference>
<evidence type="ECO:0000256" key="3">
    <source>
        <dbReference type="ARBA" id="ARBA00023267"/>
    </source>
</evidence>
<dbReference type="RefSeq" id="WP_041017597.1">
    <property type="nucleotide sequence ID" value="NZ_CCEJ010000005.1"/>
</dbReference>
<comment type="function">
    <text evidence="1 4">This protein is a component of the acetyl coenzyme A carboxylase complex; first, biotin carboxylase catalyzes the carboxylation of the carrier protein and then the transcarboxylase transfers the carboxyl group to form malonyl-CoA.</text>
</comment>
<keyword evidence="4" id="KW-0276">Fatty acid metabolism</keyword>
<dbReference type="PRINTS" id="PR01071">
    <property type="entry name" value="ACOABIOTINCC"/>
</dbReference>
<dbReference type="InterPro" id="IPR050709">
    <property type="entry name" value="Biotin_Carboxyl_Carrier/Decarb"/>
</dbReference>
<evidence type="ECO:0000259" key="5">
    <source>
        <dbReference type="PROSITE" id="PS50968"/>
    </source>
</evidence>
<dbReference type="InterPro" id="IPR000089">
    <property type="entry name" value="Biotin_lipoyl"/>
</dbReference>
<dbReference type="Pfam" id="PF00364">
    <property type="entry name" value="Biotin_lipoyl"/>
    <property type="match status" value="1"/>
</dbReference>
<evidence type="ECO:0000256" key="4">
    <source>
        <dbReference type="RuleBase" id="RU364072"/>
    </source>
</evidence>